<dbReference type="PROSITE" id="PS50893">
    <property type="entry name" value="ABC_TRANSPORTER_2"/>
    <property type="match status" value="2"/>
</dbReference>
<evidence type="ECO:0000256" key="1">
    <source>
        <dbReference type="ARBA" id="ARBA00004141"/>
    </source>
</evidence>
<keyword evidence="8 10" id="KW-0472">Membrane</keyword>
<reference evidence="13" key="1">
    <citation type="submission" date="2025-08" db="UniProtKB">
        <authorList>
            <consortium name="RefSeq"/>
        </authorList>
    </citation>
    <scope>IDENTIFICATION</scope>
    <source>
        <tissue evidence="13">Whole body pupa</tissue>
    </source>
</reference>
<dbReference type="InterPro" id="IPR003593">
    <property type="entry name" value="AAA+_ATPase"/>
</dbReference>
<feature type="transmembrane region" description="Helical" evidence="10">
    <location>
        <begin position="1327"/>
        <end position="1352"/>
    </location>
</feature>
<accession>A0A8U0W9X6</accession>
<feature type="domain" description="ABC transporter" evidence="11">
    <location>
        <begin position="855"/>
        <end position="1095"/>
    </location>
</feature>
<keyword evidence="7 10" id="KW-1133">Transmembrane helix</keyword>
<dbReference type="GO" id="GO:0005886">
    <property type="term" value="C:plasma membrane"/>
    <property type="evidence" value="ECO:0007669"/>
    <property type="project" value="TreeGrafter"/>
</dbReference>
<feature type="transmembrane region" description="Helical" evidence="10">
    <location>
        <begin position="705"/>
        <end position="726"/>
    </location>
</feature>
<keyword evidence="12" id="KW-1185">Reference proteome</keyword>
<feature type="region of interest" description="Disordered" evidence="9">
    <location>
        <begin position="821"/>
        <end position="840"/>
    </location>
</feature>
<evidence type="ECO:0000256" key="7">
    <source>
        <dbReference type="ARBA" id="ARBA00022989"/>
    </source>
</evidence>
<gene>
    <name evidence="13" type="primary">LOC119632917</name>
</gene>
<dbReference type="InterPro" id="IPR027417">
    <property type="entry name" value="P-loop_NTPase"/>
</dbReference>
<feature type="transmembrane region" description="Helical" evidence="10">
    <location>
        <begin position="510"/>
        <end position="531"/>
    </location>
</feature>
<name>A0A8U0W9X6_9MUSC</name>
<evidence type="ECO:0000256" key="5">
    <source>
        <dbReference type="ARBA" id="ARBA00022741"/>
    </source>
</evidence>
<keyword evidence="4 10" id="KW-0812">Transmembrane</keyword>
<dbReference type="Proteomes" id="UP000092443">
    <property type="component" value="Unplaced"/>
</dbReference>
<dbReference type="PANTHER" id="PTHR48041:SF133">
    <property type="entry name" value="GH24286P"/>
    <property type="match status" value="1"/>
</dbReference>
<dbReference type="GO" id="GO:0005524">
    <property type="term" value="F:ATP binding"/>
    <property type="evidence" value="ECO:0007669"/>
    <property type="project" value="UniProtKB-KW"/>
</dbReference>
<keyword evidence="6" id="KW-0067">ATP-binding</keyword>
<feature type="domain" description="ABC transporter" evidence="11">
    <location>
        <begin position="81"/>
        <end position="326"/>
    </location>
</feature>
<evidence type="ECO:0000256" key="8">
    <source>
        <dbReference type="ARBA" id="ARBA00023136"/>
    </source>
</evidence>
<comment type="subcellular location">
    <subcellularLocation>
        <location evidence="1">Membrane</location>
        <topology evidence="1">Multi-pass membrane protein</topology>
    </subcellularLocation>
</comment>
<keyword evidence="3" id="KW-0813">Transport</keyword>
<dbReference type="GeneID" id="119632917"/>
<evidence type="ECO:0000313" key="13">
    <source>
        <dbReference type="RefSeq" id="XP_037881998.1"/>
    </source>
</evidence>
<dbReference type="Pfam" id="PF01061">
    <property type="entry name" value="ABC2_membrane"/>
    <property type="match status" value="2"/>
</dbReference>
<dbReference type="InterPro" id="IPR050352">
    <property type="entry name" value="ABCG_transporters"/>
</dbReference>
<dbReference type="Gene3D" id="3.40.50.300">
    <property type="entry name" value="P-loop containing nucleotide triphosphate hydrolases"/>
    <property type="match status" value="2"/>
</dbReference>
<feature type="transmembrane region" description="Helical" evidence="10">
    <location>
        <begin position="1364"/>
        <end position="1387"/>
    </location>
</feature>
<feature type="transmembrane region" description="Helical" evidence="10">
    <location>
        <begin position="1287"/>
        <end position="1307"/>
    </location>
</feature>
<feature type="transmembrane region" description="Helical" evidence="10">
    <location>
        <begin position="589"/>
        <end position="612"/>
    </location>
</feature>
<feature type="transmembrane region" description="Helical" evidence="10">
    <location>
        <begin position="1226"/>
        <end position="1247"/>
    </location>
</feature>
<feature type="compositionally biased region" description="Low complexity" evidence="9">
    <location>
        <begin position="823"/>
        <end position="836"/>
    </location>
</feature>
<protein>
    <submittedName>
        <fullName evidence="13">ABC transporter G family member 18</fullName>
    </submittedName>
</protein>
<dbReference type="InterPro" id="IPR013525">
    <property type="entry name" value="ABC2_TM"/>
</dbReference>
<dbReference type="KEGG" id="gfs:119632917"/>
<dbReference type="PROSITE" id="PS00211">
    <property type="entry name" value="ABC_TRANSPORTER_1"/>
    <property type="match status" value="2"/>
</dbReference>
<sequence>MTVLQELKSFDGCGGGGGSSATDCTTGVLAMKCCTTGTSSKSSMDEISVPSTSSSGLMKNQNVNDISKSESIFSRCKAVDLEFENLKYTVRKFSFAERNFVTKEILHGVNGIFRSGELSAVMGPSGSGKSTLLNILSGFRISGSTGTIKVNGKVVSTSSDKYRKLSCYIIQDDLLRSHLTVGETMMLATNLKLGYQVTKVQKEFLINNILSKLTLEHRYNALVGKLSGGQKKRLAIALELISNPPVLFLDEPTTGLDSSSCRQCIDLLKKLASQGHTIICTIHQPSAMLFEMFDKLYTLVDGYCMYQGPIKELIPFLADQNLLCPTYHNPADYLLEVAVGDHSCDLDKLIHAANKKYYEDADFNRVKRFIKQIRVERLELDTGPASNKLTKSMKYLSLDHEKQPTDELALEERKALNATVGGNNVLNTFDVAEEDSDEQTQLANSKKPLIKSASFFMQYLLLLNRHFICVRRNYNPYLTRVLSHIFIAFVAGYIYRNVGGNATTVLGNYAYVYGSVLLVLYTSKMPVILTFPLEMNILRREHFNRWHTLVPYFLSILTFDVPFQCFCVICYAVISLHLTGNDLYDDNRVYYFVCFCVMISICAQAYGLLFGATFPIKMAVFLGPIYAAMMSFFGFCSGYVDVTPMFRWMWHISYSRAGLHGILNTLYGRNRKPLYCPDDIIYCHFQKPKIFLKFMNVDDLSMLDSFSTLFISTGIVYLLIIIILWYKLSKRKSKAMASKLPCSDEATSKLVKQHIQQTDEIPLNIMANASGSNENALPSSSTNLKPLFPHKRSNLRLNIACTHRANNTDYNLSPVGIADSECSTSSSRTTTTTTTTGESAAHPTEINKTINRLNIGFDNLRYSKRTRFFRHETKTILNGLTGLFQAGELTAIVGPSGAGKSTFLNILSGYTTFGYNGEVTVNGRPRDMKAFKSNVAFITQDTSLQPYLTVKEAMHFAANLKIGTHLKNFSKRERINKILEAIGMYENRNTRTGQLSGGQKKRLAIAMELVNNPPVLILDEPTSGLDSSTSKQCISLLKKLASEGRTVICTIHQPSALTFKLFDHLYAIADGNCIYSGGIDNLLVFLNELNIPCPEFFNPADYLMEIATDDYGPQNDKLVQKIQNGRNSKYRQSNASNRMQLEAMQTIDKMMSSGLITPVNAPALNAVPARSAKNAYRNVNDNPGPSLTSIKETPTNLITNSINILNTATKPKFQFHSPKLCRHQNIYATPFYHQISILLIRTFIILWRDRSLSAIRFAISFVTAVLIGWLYYGIGNDAGNALNNFRYCFYSIMFIMFTAFSSILVKFPLELPILCREHFNRWYSLKAYYIAMTLADIPMQLLCTSIYIIITYKLTDQPAELFRLVLFCTIVFLTALVGQSIGLAIGASLNIKIAAILGPFLLCPFLMFSGFFLQEKDTSRALKWLFKISFLKYSFDGSVLSIFGFERSHLPCKDIYCHYSRPRSLLKDVDMLGANYLTSTIFLIFIFLSLRILSFYIMSFRLRLFR</sequence>
<feature type="transmembrane region" description="Helical" evidence="10">
    <location>
        <begin position="1476"/>
        <end position="1498"/>
    </location>
</feature>
<dbReference type="PANTHER" id="PTHR48041">
    <property type="entry name" value="ABC TRANSPORTER G FAMILY MEMBER 28"/>
    <property type="match status" value="1"/>
</dbReference>
<dbReference type="FunFam" id="3.40.50.300:FF:001077">
    <property type="entry name" value="Uncharacterized protein, isoform A"/>
    <property type="match status" value="2"/>
</dbReference>
<evidence type="ECO:0000256" key="10">
    <source>
        <dbReference type="SAM" id="Phobius"/>
    </source>
</evidence>
<evidence type="ECO:0000256" key="3">
    <source>
        <dbReference type="ARBA" id="ARBA00022448"/>
    </source>
</evidence>
<feature type="transmembrane region" description="Helical" evidence="10">
    <location>
        <begin position="1393"/>
        <end position="1413"/>
    </location>
</feature>
<evidence type="ECO:0000256" key="2">
    <source>
        <dbReference type="ARBA" id="ARBA00005814"/>
    </source>
</evidence>
<evidence type="ECO:0000256" key="6">
    <source>
        <dbReference type="ARBA" id="ARBA00022840"/>
    </source>
</evidence>
<proteinExistence type="inferred from homology"/>
<dbReference type="GO" id="GO:0140359">
    <property type="term" value="F:ABC-type transporter activity"/>
    <property type="evidence" value="ECO:0007669"/>
    <property type="project" value="InterPro"/>
</dbReference>
<dbReference type="SUPFAM" id="SSF52540">
    <property type="entry name" value="P-loop containing nucleoside triphosphate hydrolases"/>
    <property type="match status" value="2"/>
</dbReference>
<dbReference type="InterPro" id="IPR017871">
    <property type="entry name" value="ABC_transporter-like_CS"/>
</dbReference>
<organism evidence="12 13">
    <name type="scientific">Glossina fuscipes</name>
    <dbReference type="NCBI Taxonomy" id="7396"/>
    <lineage>
        <taxon>Eukaryota</taxon>
        <taxon>Metazoa</taxon>
        <taxon>Ecdysozoa</taxon>
        <taxon>Arthropoda</taxon>
        <taxon>Hexapoda</taxon>
        <taxon>Insecta</taxon>
        <taxon>Pterygota</taxon>
        <taxon>Neoptera</taxon>
        <taxon>Endopterygota</taxon>
        <taxon>Diptera</taxon>
        <taxon>Brachycera</taxon>
        <taxon>Muscomorpha</taxon>
        <taxon>Hippoboscoidea</taxon>
        <taxon>Glossinidae</taxon>
        <taxon>Glossina</taxon>
    </lineage>
</organism>
<dbReference type="InterPro" id="IPR003439">
    <property type="entry name" value="ABC_transporter-like_ATP-bd"/>
</dbReference>
<dbReference type="SMART" id="SM00382">
    <property type="entry name" value="AAA"/>
    <property type="match status" value="2"/>
</dbReference>
<dbReference type="CDD" id="cd03213">
    <property type="entry name" value="ABCG_EPDR"/>
    <property type="match status" value="2"/>
</dbReference>
<feature type="transmembrane region" description="Helical" evidence="10">
    <location>
        <begin position="1253"/>
        <end position="1275"/>
    </location>
</feature>
<feature type="transmembrane region" description="Helical" evidence="10">
    <location>
        <begin position="448"/>
        <end position="465"/>
    </location>
</feature>
<feature type="region of interest" description="Disordered" evidence="9">
    <location>
        <begin position="37"/>
        <end position="60"/>
    </location>
</feature>
<feature type="transmembrane region" description="Helical" evidence="10">
    <location>
        <begin position="477"/>
        <end position="495"/>
    </location>
</feature>
<evidence type="ECO:0000256" key="4">
    <source>
        <dbReference type="ARBA" id="ARBA00022692"/>
    </source>
</evidence>
<dbReference type="RefSeq" id="XP_037881998.1">
    <property type="nucleotide sequence ID" value="XM_038026070.1"/>
</dbReference>
<feature type="transmembrane region" description="Helical" evidence="10">
    <location>
        <begin position="552"/>
        <end position="574"/>
    </location>
</feature>
<evidence type="ECO:0000313" key="12">
    <source>
        <dbReference type="Proteomes" id="UP000092443"/>
    </source>
</evidence>
<comment type="similarity">
    <text evidence="2">Belongs to the ABC transporter superfamily. ABCG family. Eye pigment precursor importer (TC 3.A.1.204) subfamily.</text>
</comment>
<dbReference type="GO" id="GO:0016887">
    <property type="term" value="F:ATP hydrolysis activity"/>
    <property type="evidence" value="ECO:0007669"/>
    <property type="project" value="InterPro"/>
</dbReference>
<evidence type="ECO:0000259" key="11">
    <source>
        <dbReference type="PROSITE" id="PS50893"/>
    </source>
</evidence>
<keyword evidence="5" id="KW-0547">Nucleotide-binding</keyword>
<feature type="transmembrane region" description="Helical" evidence="10">
    <location>
        <begin position="619"/>
        <end position="640"/>
    </location>
</feature>
<dbReference type="Pfam" id="PF00005">
    <property type="entry name" value="ABC_tran"/>
    <property type="match status" value="2"/>
</dbReference>
<feature type="compositionally biased region" description="Polar residues" evidence="9">
    <location>
        <begin position="49"/>
        <end position="60"/>
    </location>
</feature>
<evidence type="ECO:0000256" key="9">
    <source>
        <dbReference type="SAM" id="MobiDB-lite"/>
    </source>
</evidence>